<feature type="domain" description="C2H2-type" evidence="8">
    <location>
        <begin position="33"/>
        <end position="60"/>
    </location>
</feature>
<evidence type="ECO:0000313" key="9">
    <source>
        <dbReference type="EMBL" id="CAL1274913.1"/>
    </source>
</evidence>
<dbReference type="SUPFAM" id="SSF57667">
    <property type="entry name" value="beta-beta-alpha zinc fingers"/>
    <property type="match status" value="2"/>
</dbReference>
<keyword evidence="10" id="KW-1185">Reference proteome</keyword>
<name>A0AAV1ZSV1_9ARAC</name>
<dbReference type="InterPro" id="IPR036236">
    <property type="entry name" value="Znf_C2H2_sf"/>
</dbReference>
<reference evidence="9 10" key="1">
    <citation type="submission" date="2024-04" db="EMBL/GenBank/DDBJ databases">
        <authorList>
            <person name="Rising A."/>
            <person name="Reimegard J."/>
            <person name="Sonavane S."/>
            <person name="Akerstrom W."/>
            <person name="Nylinder S."/>
            <person name="Hedman E."/>
            <person name="Kallberg Y."/>
        </authorList>
    </citation>
    <scope>NUCLEOTIDE SEQUENCE [LARGE SCALE GENOMIC DNA]</scope>
</reference>
<protein>
    <recommendedName>
        <fullName evidence="8">C2H2-type domain-containing protein</fullName>
    </recommendedName>
</protein>
<dbReference type="GO" id="GO:0000981">
    <property type="term" value="F:DNA-binding transcription factor activity, RNA polymerase II-specific"/>
    <property type="evidence" value="ECO:0007669"/>
    <property type="project" value="TreeGrafter"/>
</dbReference>
<evidence type="ECO:0000256" key="5">
    <source>
        <dbReference type="ARBA" id="ARBA00022833"/>
    </source>
</evidence>
<keyword evidence="4 7" id="KW-0863">Zinc-finger</keyword>
<dbReference type="FunFam" id="3.30.160.60:FF:002343">
    <property type="entry name" value="Zinc finger protein 33A"/>
    <property type="match status" value="1"/>
</dbReference>
<comment type="subcellular location">
    <subcellularLocation>
        <location evidence="1">Nucleus</location>
    </subcellularLocation>
</comment>
<dbReference type="GO" id="GO:0005634">
    <property type="term" value="C:nucleus"/>
    <property type="evidence" value="ECO:0007669"/>
    <property type="project" value="UniProtKB-SubCell"/>
</dbReference>
<dbReference type="AlphaFoldDB" id="A0AAV1ZSV1"/>
<dbReference type="PROSITE" id="PS50157">
    <property type="entry name" value="ZINC_FINGER_C2H2_2"/>
    <property type="match status" value="4"/>
</dbReference>
<evidence type="ECO:0000256" key="1">
    <source>
        <dbReference type="ARBA" id="ARBA00004123"/>
    </source>
</evidence>
<organism evidence="9 10">
    <name type="scientific">Larinioides sclopetarius</name>
    <dbReference type="NCBI Taxonomy" id="280406"/>
    <lineage>
        <taxon>Eukaryota</taxon>
        <taxon>Metazoa</taxon>
        <taxon>Ecdysozoa</taxon>
        <taxon>Arthropoda</taxon>
        <taxon>Chelicerata</taxon>
        <taxon>Arachnida</taxon>
        <taxon>Araneae</taxon>
        <taxon>Araneomorphae</taxon>
        <taxon>Entelegynae</taxon>
        <taxon>Araneoidea</taxon>
        <taxon>Araneidae</taxon>
        <taxon>Larinioides</taxon>
    </lineage>
</organism>
<dbReference type="Proteomes" id="UP001497382">
    <property type="component" value="Unassembled WGS sequence"/>
</dbReference>
<evidence type="ECO:0000313" key="10">
    <source>
        <dbReference type="Proteomes" id="UP001497382"/>
    </source>
</evidence>
<proteinExistence type="predicted"/>
<dbReference type="PANTHER" id="PTHR24394">
    <property type="entry name" value="ZINC FINGER PROTEIN"/>
    <property type="match status" value="1"/>
</dbReference>
<evidence type="ECO:0000256" key="7">
    <source>
        <dbReference type="PROSITE-ProRule" id="PRU00042"/>
    </source>
</evidence>
<dbReference type="FunFam" id="3.30.160.60:FF:002349">
    <property type="entry name" value="Zinc finger and BTB domain-containing 40"/>
    <property type="match status" value="1"/>
</dbReference>
<dbReference type="InterPro" id="IPR013087">
    <property type="entry name" value="Znf_C2H2_type"/>
</dbReference>
<evidence type="ECO:0000256" key="3">
    <source>
        <dbReference type="ARBA" id="ARBA00022737"/>
    </source>
</evidence>
<dbReference type="EMBL" id="CAXIEN010000081">
    <property type="protein sequence ID" value="CAL1274913.1"/>
    <property type="molecule type" value="Genomic_DNA"/>
</dbReference>
<sequence>MYHDLYFHFTGTLLLKSIIASHNGATTSGTVLHFCNFFPYSTIYKSHLTDHLRKHTGERPFVCRTCGKTYSQKNSLKYHLTKYPDHGFILAVIAHIQHIIKVTSSFMDECILEKDHINAVFVERHLLKISIYKDIYGCIKIVLFDFHGLNTLFELILDIFFSDLVFPGVSARGIHSCSYCPYITGNRGHLIVHLRKHTGERPYVCKICKKSFIQKQHLKAHGLTHLKVK</sequence>
<comment type="caution">
    <text evidence="9">The sequence shown here is derived from an EMBL/GenBank/DDBJ whole genome shotgun (WGS) entry which is preliminary data.</text>
</comment>
<keyword evidence="6" id="KW-0539">Nucleus</keyword>
<feature type="domain" description="C2H2-type" evidence="8">
    <location>
        <begin position="175"/>
        <end position="202"/>
    </location>
</feature>
<dbReference type="Gene3D" id="3.30.160.60">
    <property type="entry name" value="Classic Zinc Finger"/>
    <property type="match status" value="4"/>
</dbReference>
<dbReference type="Pfam" id="PF00096">
    <property type="entry name" value="zf-C2H2"/>
    <property type="match status" value="2"/>
</dbReference>
<feature type="domain" description="C2H2-type" evidence="8">
    <location>
        <begin position="203"/>
        <end position="229"/>
    </location>
</feature>
<evidence type="ECO:0000256" key="6">
    <source>
        <dbReference type="ARBA" id="ARBA00023242"/>
    </source>
</evidence>
<dbReference type="PANTHER" id="PTHR24394:SF29">
    <property type="entry name" value="MYONEURIN"/>
    <property type="match status" value="1"/>
</dbReference>
<dbReference type="SMART" id="SM00355">
    <property type="entry name" value="ZnF_C2H2"/>
    <property type="match status" value="4"/>
</dbReference>
<evidence type="ECO:0000256" key="2">
    <source>
        <dbReference type="ARBA" id="ARBA00022723"/>
    </source>
</evidence>
<evidence type="ECO:0000259" key="8">
    <source>
        <dbReference type="PROSITE" id="PS50157"/>
    </source>
</evidence>
<accession>A0AAV1ZSV1</accession>
<keyword evidence="3" id="KW-0677">Repeat</keyword>
<dbReference type="PROSITE" id="PS00028">
    <property type="entry name" value="ZINC_FINGER_C2H2_1"/>
    <property type="match status" value="1"/>
</dbReference>
<keyword evidence="2" id="KW-0479">Metal-binding</keyword>
<dbReference type="GO" id="GO:0008270">
    <property type="term" value="F:zinc ion binding"/>
    <property type="evidence" value="ECO:0007669"/>
    <property type="project" value="UniProtKB-KW"/>
</dbReference>
<gene>
    <name evidence="9" type="ORF">LARSCL_LOCUS7779</name>
</gene>
<feature type="domain" description="C2H2-type" evidence="8">
    <location>
        <begin position="61"/>
        <end position="86"/>
    </location>
</feature>
<keyword evidence="5" id="KW-0862">Zinc</keyword>
<evidence type="ECO:0000256" key="4">
    <source>
        <dbReference type="ARBA" id="ARBA00022771"/>
    </source>
</evidence>